<feature type="signal peptide" evidence="1">
    <location>
        <begin position="1"/>
        <end position="32"/>
    </location>
</feature>
<dbReference type="SMART" id="SM00225">
    <property type="entry name" value="BTB"/>
    <property type="match status" value="1"/>
</dbReference>
<protein>
    <submittedName>
        <fullName evidence="4">BTB domain-containing protein</fullName>
    </submittedName>
</protein>
<dbReference type="PROSITE" id="PS50097">
    <property type="entry name" value="BTB"/>
    <property type="match status" value="1"/>
</dbReference>
<dbReference type="CDD" id="cd18186">
    <property type="entry name" value="BTB_POZ_ZBTB_KLHL-like"/>
    <property type="match status" value="1"/>
</dbReference>
<accession>A0A1I7S180</accession>
<dbReference type="InterPro" id="IPR000210">
    <property type="entry name" value="BTB/POZ_dom"/>
</dbReference>
<dbReference type="Pfam" id="PF00651">
    <property type="entry name" value="BTB"/>
    <property type="match status" value="1"/>
</dbReference>
<dbReference type="Proteomes" id="UP000095284">
    <property type="component" value="Unplaced"/>
</dbReference>
<sequence length="244" mass="28536">MNKKCCSRKREVQYQISALRVVLLIILFYSEGEQEPEKEDRFFNNPTFSDFRIKAGSETFYTTKHQLALQSEVFARMFESKMKEATEGVLELPDDPEAVEAMLKHISMYKKVEGGQLARKVLQIAHRYELSELKDQCELEIIDKLSAEDVRESFRVADQLELPLLLLKCCEFIYYGSQTDNTKTEDNPKFYSFHPHVTYALHYDRLSRRGDQIGFFYVSYEIASQGYNYHELLSKAQFMPVVEA</sequence>
<dbReference type="WBParaSite" id="BXY_0675500.1">
    <property type="protein sequence ID" value="BXY_0675500.1"/>
    <property type="gene ID" value="BXY_0675500"/>
</dbReference>
<dbReference type="AlphaFoldDB" id="A0A1I7S180"/>
<reference evidence="4" key="1">
    <citation type="submission" date="2016-11" db="UniProtKB">
        <authorList>
            <consortium name="WormBaseParasite"/>
        </authorList>
    </citation>
    <scope>IDENTIFICATION</scope>
</reference>
<evidence type="ECO:0000256" key="1">
    <source>
        <dbReference type="SAM" id="SignalP"/>
    </source>
</evidence>
<dbReference type="SUPFAM" id="SSF54695">
    <property type="entry name" value="POZ domain"/>
    <property type="match status" value="1"/>
</dbReference>
<dbReference type="Gene3D" id="3.30.710.10">
    <property type="entry name" value="Potassium Channel Kv1.1, Chain A"/>
    <property type="match status" value="1"/>
</dbReference>
<evidence type="ECO:0000259" key="2">
    <source>
        <dbReference type="PROSITE" id="PS50097"/>
    </source>
</evidence>
<proteinExistence type="predicted"/>
<feature type="domain" description="BTB" evidence="2">
    <location>
        <begin position="49"/>
        <end position="106"/>
    </location>
</feature>
<organism evidence="3 4">
    <name type="scientific">Bursaphelenchus xylophilus</name>
    <name type="common">Pinewood nematode worm</name>
    <name type="synonym">Aphelenchoides xylophilus</name>
    <dbReference type="NCBI Taxonomy" id="6326"/>
    <lineage>
        <taxon>Eukaryota</taxon>
        <taxon>Metazoa</taxon>
        <taxon>Ecdysozoa</taxon>
        <taxon>Nematoda</taxon>
        <taxon>Chromadorea</taxon>
        <taxon>Rhabditida</taxon>
        <taxon>Tylenchina</taxon>
        <taxon>Tylenchomorpha</taxon>
        <taxon>Aphelenchoidea</taxon>
        <taxon>Aphelenchoididae</taxon>
        <taxon>Bursaphelenchus</taxon>
    </lineage>
</organism>
<keyword evidence="1" id="KW-0732">Signal</keyword>
<dbReference type="InterPro" id="IPR011333">
    <property type="entry name" value="SKP1/BTB/POZ_sf"/>
</dbReference>
<feature type="chain" id="PRO_5009305283" evidence="1">
    <location>
        <begin position="33"/>
        <end position="244"/>
    </location>
</feature>
<evidence type="ECO:0000313" key="3">
    <source>
        <dbReference type="Proteomes" id="UP000095284"/>
    </source>
</evidence>
<evidence type="ECO:0000313" key="4">
    <source>
        <dbReference type="WBParaSite" id="BXY_0675500.1"/>
    </source>
</evidence>
<name>A0A1I7S180_BURXY</name>
<dbReference type="PANTHER" id="PTHR24413">
    <property type="entry name" value="SPECKLE-TYPE POZ PROTEIN"/>
    <property type="match status" value="1"/>
</dbReference>